<dbReference type="Proteomes" id="UP000257030">
    <property type="component" value="Unassembled WGS sequence"/>
</dbReference>
<keyword evidence="3" id="KW-1185">Reference proteome</keyword>
<protein>
    <submittedName>
        <fullName evidence="2">DUF5103 domain-containing protein</fullName>
    </submittedName>
</protein>
<accession>A0A3D9DDN4</accession>
<dbReference type="EMBL" id="QNUH01000012">
    <property type="protein sequence ID" value="REC76103.1"/>
    <property type="molecule type" value="Genomic_DNA"/>
</dbReference>
<evidence type="ECO:0000313" key="2">
    <source>
        <dbReference type="EMBL" id="REC76103.1"/>
    </source>
</evidence>
<organism evidence="2 3">
    <name type="scientific">Chryseobacterium elymi</name>
    <dbReference type="NCBI Taxonomy" id="395936"/>
    <lineage>
        <taxon>Bacteria</taxon>
        <taxon>Pseudomonadati</taxon>
        <taxon>Bacteroidota</taxon>
        <taxon>Flavobacteriia</taxon>
        <taxon>Flavobacteriales</taxon>
        <taxon>Weeksellaceae</taxon>
        <taxon>Chryseobacterium group</taxon>
        <taxon>Chryseobacterium</taxon>
    </lineage>
</organism>
<proteinExistence type="predicted"/>
<reference evidence="2 3" key="1">
    <citation type="journal article" date="2010" name="Syst. Appl. Microbiol.">
        <title>Four new species of Chryseobacterium from the rhizosphere of coastal sand dune plants, Chryseobacterium elymi sp. nov., Chryseobacterium hagamense sp. nov., Chryseobacterium lathyri sp. nov. and Chryseobacterium rhizosphaerae sp. nov.</title>
        <authorList>
            <person name="Cho S.H."/>
            <person name="Lee K.S."/>
            <person name="Shin D.S."/>
            <person name="Han J.H."/>
            <person name="Park K.S."/>
            <person name="Lee C.H."/>
            <person name="Park K.H."/>
            <person name="Kim S.B."/>
        </authorList>
    </citation>
    <scope>NUCLEOTIDE SEQUENCE [LARGE SCALE GENOMIC DNA]</scope>
    <source>
        <strain evidence="2 3">KCTC 22547</strain>
    </source>
</reference>
<name>A0A3D9DDN4_9FLAO</name>
<feature type="domain" description="Type 9 secretion system plug protein N-terminal" evidence="1">
    <location>
        <begin position="20"/>
        <end position="142"/>
    </location>
</feature>
<dbReference type="RefSeq" id="WP_116012750.1">
    <property type="nucleotide sequence ID" value="NZ_QNUH01000012.1"/>
</dbReference>
<evidence type="ECO:0000313" key="3">
    <source>
        <dbReference type="Proteomes" id="UP000257030"/>
    </source>
</evidence>
<dbReference type="Pfam" id="PF17116">
    <property type="entry name" value="T9SS_plug_1st"/>
    <property type="match status" value="1"/>
</dbReference>
<dbReference type="AlphaFoldDB" id="A0A3D9DDN4"/>
<sequence length="404" mass="46496">MKTLRILLLALGGMVFGQNIQSIQLFNPQTNDGTPVIRFGEQLVLSFDDLTNASEIYRYTIKHYDRNWNDDNLFFTEIANGSLNGLLDKFEYSFNTIQAYTHYKLIFPNDKMQPKISGNFELIVYKDSADRPLFKKRFYLVEDAATLALNVSRIADAKKPNINQRVEVKATSKAGDLSSNVNSMTLNVMQNNNPNEMVNNLKPSATLGNQLLFQQMSLTFPGNNEFYYFDNKNMNMAADMVSATELKDGVNNTYLHPVWAFPLNYQYQPDVNGAWFYRRNDLGLERNAEREADYSWVYFSLDSEPVDKEIYVLGGFNNFKPGKENQMQYDAANKKYVAKIFLKQGFYNYILATKESNGSLNFGEINGNFWQTENLYQAFLYYAPFGRNYDGLMGYGEFRTPIGK</sequence>
<evidence type="ECO:0000259" key="1">
    <source>
        <dbReference type="Pfam" id="PF17116"/>
    </source>
</evidence>
<dbReference type="OrthoDB" id="1522602at2"/>
<dbReference type="InterPro" id="IPR031345">
    <property type="entry name" value="T9SS_Plug_N"/>
</dbReference>
<comment type="caution">
    <text evidence="2">The sequence shown here is derived from an EMBL/GenBank/DDBJ whole genome shotgun (WGS) entry which is preliminary data.</text>
</comment>
<gene>
    <name evidence="2" type="ORF">DRF60_14570</name>
</gene>